<protein>
    <submittedName>
        <fullName evidence="1">Uu.00g128240.m01.CDS01</fullName>
    </submittedName>
</protein>
<keyword evidence="2" id="KW-1185">Reference proteome</keyword>
<proteinExistence type="predicted"/>
<name>A0AAI8YHV4_9PEZI</name>
<dbReference type="AlphaFoldDB" id="A0AAI8YHV4"/>
<evidence type="ECO:0000313" key="1">
    <source>
        <dbReference type="EMBL" id="CAJ2505430.1"/>
    </source>
</evidence>
<dbReference type="EMBL" id="CAUWAG010000007">
    <property type="protein sequence ID" value="CAJ2505430.1"/>
    <property type="molecule type" value="Genomic_DNA"/>
</dbReference>
<gene>
    <name evidence="1" type="ORF">KHLLAP_LOCUS5898</name>
</gene>
<accession>A0AAI8YHV4</accession>
<sequence>MSTMVAAAPGAQQYPFPCPSQGWFCDGAHGAVWCDSAAVPRDGFLCSPGTCCSVPPDHAVCNPC</sequence>
<comment type="caution">
    <text evidence="1">The sequence shown here is derived from an EMBL/GenBank/DDBJ whole genome shotgun (WGS) entry which is preliminary data.</text>
</comment>
<reference evidence="1" key="1">
    <citation type="submission" date="2023-10" db="EMBL/GenBank/DDBJ databases">
        <authorList>
            <person name="Hackl T."/>
        </authorList>
    </citation>
    <scope>NUCLEOTIDE SEQUENCE</scope>
</reference>
<evidence type="ECO:0000313" key="2">
    <source>
        <dbReference type="Proteomes" id="UP001295740"/>
    </source>
</evidence>
<dbReference type="Proteomes" id="UP001295740">
    <property type="component" value="Unassembled WGS sequence"/>
</dbReference>
<organism evidence="1 2">
    <name type="scientific">Anthostomella pinea</name>
    <dbReference type="NCBI Taxonomy" id="933095"/>
    <lineage>
        <taxon>Eukaryota</taxon>
        <taxon>Fungi</taxon>
        <taxon>Dikarya</taxon>
        <taxon>Ascomycota</taxon>
        <taxon>Pezizomycotina</taxon>
        <taxon>Sordariomycetes</taxon>
        <taxon>Xylariomycetidae</taxon>
        <taxon>Xylariales</taxon>
        <taxon>Xylariaceae</taxon>
        <taxon>Anthostomella</taxon>
    </lineage>
</organism>